<dbReference type="InterPro" id="IPR020456">
    <property type="entry name" value="Acylphosphatase"/>
</dbReference>
<comment type="similarity">
    <text evidence="1 6">Belongs to the acylphosphatase family.</text>
</comment>
<dbReference type="PRINTS" id="PR00112">
    <property type="entry name" value="ACYLPHPHTASE"/>
</dbReference>
<dbReference type="EC" id="3.6.1.7" evidence="2 5"/>
<dbReference type="PANTHER" id="PTHR47268:SF4">
    <property type="entry name" value="ACYLPHOSPHATASE"/>
    <property type="match status" value="1"/>
</dbReference>
<evidence type="ECO:0000256" key="1">
    <source>
        <dbReference type="ARBA" id="ARBA00005614"/>
    </source>
</evidence>
<dbReference type="PROSITE" id="PS00151">
    <property type="entry name" value="ACYLPHOSPHATASE_2"/>
    <property type="match status" value="1"/>
</dbReference>
<protein>
    <recommendedName>
        <fullName evidence="3 5">acylphosphatase</fullName>
        <ecNumber evidence="2 5">3.6.1.7</ecNumber>
    </recommendedName>
</protein>
<accession>A0ABT2MPX2</accession>
<reference evidence="8 9" key="1">
    <citation type="journal article" date="2022" name="Front. Microbiol.">
        <title>High genomic differentiation and limited gene flow indicate recent cryptic speciation within the genus Laspinema (cyanobacteria).</title>
        <authorList>
            <person name="Stanojkovic A."/>
            <person name="Skoupy S."/>
            <person name="Skaloud P."/>
            <person name="Dvorak P."/>
        </authorList>
    </citation>
    <scope>NUCLEOTIDE SEQUENCE [LARGE SCALE GENOMIC DNA]</scope>
    <source>
        <strain evidence="8 9">D2a</strain>
    </source>
</reference>
<keyword evidence="9" id="KW-1185">Reference proteome</keyword>
<keyword evidence="5 8" id="KW-0378">Hydrolase</keyword>
<gene>
    <name evidence="8" type="ORF">NG799_10720</name>
</gene>
<dbReference type="SUPFAM" id="SSF54975">
    <property type="entry name" value="Acylphosphatase/BLUF domain-like"/>
    <property type="match status" value="1"/>
</dbReference>
<dbReference type="InterPro" id="IPR036046">
    <property type="entry name" value="Acylphosphatase-like_dom_sf"/>
</dbReference>
<dbReference type="EMBL" id="JAMXFF010000013">
    <property type="protein sequence ID" value="MCT7966806.1"/>
    <property type="molecule type" value="Genomic_DNA"/>
</dbReference>
<evidence type="ECO:0000313" key="9">
    <source>
        <dbReference type="Proteomes" id="UP001525890"/>
    </source>
</evidence>
<dbReference type="Pfam" id="PF00708">
    <property type="entry name" value="Acylphosphatase"/>
    <property type="match status" value="1"/>
</dbReference>
<feature type="active site" evidence="5">
    <location>
        <position position="39"/>
    </location>
</feature>
<comment type="caution">
    <text evidence="8">The sequence shown here is derived from an EMBL/GenBank/DDBJ whole genome shotgun (WGS) entry which is preliminary data.</text>
</comment>
<evidence type="ECO:0000256" key="4">
    <source>
        <dbReference type="ARBA" id="ARBA00047645"/>
    </source>
</evidence>
<evidence type="ECO:0000313" key="8">
    <source>
        <dbReference type="EMBL" id="MCT7966806.1"/>
    </source>
</evidence>
<dbReference type="PANTHER" id="PTHR47268">
    <property type="entry name" value="ACYLPHOSPHATASE"/>
    <property type="match status" value="1"/>
</dbReference>
<dbReference type="Proteomes" id="UP001525890">
    <property type="component" value="Unassembled WGS sequence"/>
</dbReference>
<dbReference type="RefSeq" id="WP_368006432.1">
    <property type="nucleotide sequence ID" value="NZ_JAMXFF010000013.1"/>
</dbReference>
<proteinExistence type="inferred from homology"/>
<sequence length="93" mass="10203">MTETKCAHVLISGIVQGVGYRFSTVHQAQKLGISGWVRNVTDGRVEAIFEGTSETLDRMIAWCHQGPSSAQVTDVTVTYQPPQGITGFTTRYK</sequence>
<dbReference type="GO" id="GO:0003998">
    <property type="term" value="F:acylphosphatase activity"/>
    <property type="evidence" value="ECO:0007669"/>
    <property type="project" value="UniProtKB-EC"/>
</dbReference>
<evidence type="ECO:0000259" key="7">
    <source>
        <dbReference type="PROSITE" id="PS51160"/>
    </source>
</evidence>
<dbReference type="InterPro" id="IPR017968">
    <property type="entry name" value="Acylphosphatase_CS"/>
</dbReference>
<dbReference type="InterPro" id="IPR001792">
    <property type="entry name" value="Acylphosphatase-like_dom"/>
</dbReference>
<feature type="domain" description="Acylphosphatase-like" evidence="7">
    <location>
        <begin position="6"/>
        <end position="92"/>
    </location>
</feature>
<evidence type="ECO:0000256" key="2">
    <source>
        <dbReference type="ARBA" id="ARBA00012150"/>
    </source>
</evidence>
<evidence type="ECO:0000256" key="6">
    <source>
        <dbReference type="RuleBase" id="RU004168"/>
    </source>
</evidence>
<organism evidence="8 9">
    <name type="scientific">Laspinema palackyanum D2a</name>
    <dbReference type="NCBI Taxonomy" id="2953684"/>
    <lineage>
        <taxon>Bacteria</taxon>
        <taxon>Bacillati</taxon>
        <taxon>Cyanobacteriota</taxon>
        <taxon>Cyanophyceae</taxon>
        <taxon>Oscillatoriophycideae</taxon>
        <taxon>Oscillatoriales</taxon>
        <taxon>Laspinemataceae</taxon>
        <taxon>Laspinema</taxon>
        <taxon>Laspinema palackyanum</taxon>
    </lineage>
</organism>
<name>A0ABT2MPX2_9CYAN</name>
<dbReference type="PROSITE" id="PS51160">
    <property type="entry name" value="ACYLPHOSPHATASE_3"/>
    <property type="match status" value="1"/>
</dbReference>
<dbReference type="Gene3D" id="3.30.70.100">
    <property type="match status" value="1"/>
</dbReference>
<comment type="catalytic activity">
    <reaction evidence="4 5">
        <text>an acyl phosphate + H2O = a carboxylate + phosphate + H(+)</text>
        <dbReference type="Rhea" id="RHEA:14965"/>
        <dbReference type="ChEBI" id="CHEBI:15377"/>
        <dbReference type="ChEBI" id="CHEBI:15378"/>
        <dbReference type="ChEBI" id="CHEBI:29067"/>
        <dbReference type="ChEBI" id="CHEBI:43474"/>
        <dbReference type="ChEBI" id="CHEBI:59918"/>
        <dbReference type="EC" id="3.6.1.7"/>
    </reaction>
</comment>
<evidence type="ECO:0000256" key="3">
    <source>
        <dbReference type="ARBA" id="ARBA00015991"/>
    </source>
</evidence>
<feature type="active site" evidence="5">
    <location>
        <position position="21"/>
    </location>
</feature>
<evidence type="ECO:0000256" key="5">
    <source>
        <dbReference type="PROSITE-ProRule" id="PRU00520"/>
    </source>
</evidence>